<gene>
    <name evidence="3" type="ORF">AYJ05_06905</name>
    <name evidence="2" type="ORF">HF853_03735</name>
</gene>
<proteinExistence type="predicted"/>
<protein>
    <recommendedName>
        <fullName evidence="6">Lipoprotein LpqE</fullName>
    </recommendedName>
</protein>
<evidence type="ECO:0000313" key="3">
    <source>
        <dbReference type="EMBL" id="OAH30460.1"/>
    </source>
</evidence>
<dbReference type="OrthoDB" id="4420872at2"/>
<organism evidence="3 4">
    <name type="scientific">Corynebacterium stationis</name>
    <dbReference type="NCBI Taxonomy" id="1705"/>
    <lineage>
        <taxon>Bacteria</taxon>
        <taxon>Bacillati</taxon>
        <taxon>Actinomycetota</taxon>
        <taxon>Actinomycetes</taxon>
        <taxon>Mycobacteriales</taxon>
        <taxon>Corynebacteriaceae</taxon>
        <taxon>Corynebacterium</taxon>
    </lineage>
</organism>
<evidence type="ECO:0000256" key="1">
    <source>
        <dbReference type="SAM" id="SignalP"/>
    </source>
</evidence>
<sequence>MMSLKSVTRKGATISATAIAALALASCSAGQITQTSSQVAAVDGSDAESADGNIAVRDVAIQVEPDTNEASLKFTALNQAYTDEQITLESISVDGQDVSLPGLEPIGRTDTIVGNSQDWLDAQPQADNDRIQYVATELDNEDYGIGGYRAVTFTFSNGDIEVNAAITAPQMHAGENDRDVSSTEGYKAN</sequence>
<evidence type="ECO:0008006" key="6">
    <source>
        <dbReference type="Google" id="ProtNLM"/>
    </source>
</evidence>
<feature type="chain" id="PRO_5043133977" description="Lipoprotein LpqE" evidence="1">
    <location>
        <begin position="21"/>
        <end position="189"/>
    </location>
</feature>
<dbReference type="EMBL" id="LSTQ01000008">
    <property type="protein sequence ID" value="OAH30460.1"/>
    <property type="molecule type" value="Genomic_DNA"/>
</dbReference>
<feature type="signal peptide" evidence="1">
    <location>
        <begin position="1"/>
        <end position="20"/>
    </location>
</feature>
<reference evidence="2 5" key="3">
    <citation type="submission" date="2020-04" db="EMBL/GenBank/DDBJ databases">
        <authorList>
            <person name="Hitch T.C.A."/>
            <person name="Wylensek D."/>
            <person name="Clavel T."/>
        </authorList>
    </citation>
    <scope>NUCLEOTIDE SEQUENCE [LARGE SCALE GENOMIC DNA]</scope>
    <source>
        <strain evidence="2 5">BL-383-APC-3D</strain>
    </source>
</reference>
<dbReference type="PROSITE" id="PS51257">
    <property type="entry name" value="PROKAR_LIPOPROTEIN"/>
    <property type="match status" value="1"/>
</dbReference>
<name>A0A110A945_9CORY</name>
<evidence type="ECO:0000313" key="4">
    <source>
        <dbReference type="Proteomes" id="UP000076947"/>
    </source>
</evidence>
<comment type="caution">
    <text evidence="3">The sequence shown here is derived from an EMBL/GenBank/DDBJ whole genome shotgun (WGS) entry which is preliminary data.</text>
</comment>
<evidence type="ECO:0000313" key="5">
    <source>
        <dbReference type="Proteomes" id="UP000544551"/>
    </source>
</evidence>
<keyword evidence="1" id="KW-0732">Signal</keyword>
<dbReference type="Proteomes" id="UP000544551">
    <property type="component" value="Unassembled WGS sequence"/>
</dbReference>
<accession>A0A110A945</accession>
<evidence type="ECO:0000313" key="2">
    <source>
        <dbReference type="EMBL" id="NME88797.1"/>
    </source>
</evidence>
<reference evidence="3" key="2">
    <citation type="submission" date="2016-02" db="EMBL/GenBank/DDBJ databases">
        <authorList>
            <person name="Wen L."/>
            <person name="He K."/>
            <person name="Yang H."/>
        </authorList>
    </citation>
    <scope>NUCLEOTIDE SEQUENCE [LARGE SCALE GENOMIC DNA]</scope>
    <source>
        <strain evidence="3">GA-15</strain>
    </source>
</reference>
<dbReference type="STRING" id="1705.CA21670_10720"/>
<reference evidence="4" key="1">
    <citation type="submission" date="2016-02" db="EMBL/GenBank/DDBJ databases">
        <authorList>
            <person name="Kaur G."/>
            <person name="Nair G.R."/>
            <person name="Mayilraj S."/>
        </authorList>
    </citation>
    <scope>NUCLEOTIDE SEQUENCE [LARGE SCALE GENOMIC DNA]</scope>
    <source>
        <strain evidence="4">GA-15</strain>
    </source>
</reference>
<keyword evidence="4" id="KW-1185">Reference proteome</keyword>
<dbReference type="AlphaFoldDB" id="A0A110A945"/>
<dbReference type="Proteomes" id="UP000076947">
    <property type="component" value="Unassembled WGS sequence"/>
</dbReference>
<dbReference type="EMBL" id="JABAFZ010000003">
    <property type="protein sequence ID" value="NME88797.1"/>
    <property type="molecule type" value="Genomic_DNA"/>
</dbReference>